<dbReference type="InterPro" id="IPR039422">
    <property type="entry name" value="MarR/SlyA-like"/>
</dbReference>
<dbReference type="InterPro" id="IPR001845">
    <property type="entry name" value="HTH_ArsR_DNA-bd_dom"/>
</dbReference>
<evidence type="ECO:0000256" key="2">
    <source>
        <dbReference type="ARBA" id="ARBA00023125"/>
    </source>
</evidence>
<reference evidence="7" key="1">
    <citation type="journal article" date="2019" name="Int. J. Syst. Evol. Microbiol.">
        <title>The Global Catalogue of Microorganisms (GCM) 10K type strain sequencing project: providing services to taxonomists for standard genome sequencing and annotation.</title>
        <authorList>
            <consortium name="The Broad Institute Genomics Platform"/>
            <consortium name="The Broad Institute Genome Sequencing Center for Infectious Disease"/>
            <person name="Wu L."/>
            <person name="Ma J."/>
        </authorList>
    </citation>
    <scope>NUCLEOTIDE SEQUENCE [LARGE SCALE GENOMIC DNA]</scope>
    <source>
        <strain evidence="7">NBRC 106348</strain>
    </source>
</reference>
<keyword evidence="1" id="KW-0805">Transcription regulation</keyword>
<dbReference type="InterPro" id="IPR023187">
    <property type="entry name" value="Tscrpt_reg_MarR-type_CS"/>
</dbReference>
<dbReference type="SMART" id="SM00347">
    <property type="entry name" value="HTH_MARR"/>
    <property type="match status" value="1"/>
</dbReference>
<organism evidence="6 7">
    <name type="scientific">Luteimicrobium album</name>
    <dbReference type="NCBI Taxonomy" id="1054550"/>
    <lineage>
        <taxon>Bacteria</taxon>
        <taxon>Bacillati</taxon>
        <taxon>Actinomycetota</taxon>
        <taxon>Actinomycetes</taxon>
        <taxon>Micrococcales</taxon>
        <taxon>Luteimicrobium</taxon>
    </lineage>
</organism>
<dbReference type="InterPro" id="IPR000835">
    <property type="entry name" value="HTH_MarR-typ"/>
</dbReference>
<dbReference type="PRINTS" id="PR00598">
    <property type="entry name" value="HTHMARR"/>
</dbReference>
<dbReference type="Pfam" id="PF12802">
    <property type="entry name" value="MarR_2"/>
    <property type="match status" value="1"/>
</dbReference>
<gene>
    <name evidence="6" type="ORF">GCM10025864_27110</name>
</gene>
<dbReference type="Gene3D" id="1.10.10.10">
    <property type="entry name" value="Winged helix-like DNA-binding domain superfamily/Winged helix DNA-binding domain"/>
    <property type="match status" value="1"/>
</dbReference>
<dbReference type="SMART" id="SM00418">
    <property type="entry name" value="HTH_ARSR"/>
    <property type="match status" value="1"/>
</dbReference>
<dbReference type="PROSITE" id="PS01117">
    <property type="entry name" value="HTH_MARR_1"/>
    <property type="match status" value="1"/>
</dbReference>
<comment type="caution">
    <text evidence="6">The sequence shown here is derived from an EMBL/GenBank/DDBJ whole genome shotgun (WGS) entry which is preliminary data.</text>
</comment>
<accession>A0ABQ6I3A8</accession>
<evidence type="ECO:0000256" key="1">
    <source>
        <dbReference type="ARBA" id="ARBA00023015"/>
    </source>
</evidence>
<keyword evidence="3" id="KW-0804">Transcription</keyword>
<evidence type="ECO:0000313" key="7">
    <source>
        <dbReference type="Proteomes" id="UP001157091"/>
    </source>
</evidence>
<dbReference type="PANTHER" id="PTHR33164">
    <property type="entry name" value="TRANSCRIPTIONAL REGULATOR, MARR FAMILY"/>
    <property type="match status" value="1"/>
</dbReference>
<feature type="domain" description="HTH marR-type" evidence="5">
    <location>
        <begin position="34"/>
        <end position="165"/>
    </location>
</feature>
<dbReference type="PANTHER" id="PTHR33164:SF57">
    <property type="entry name" value="MARR-FAMILY TRANSCRIPTIONAL REGULATOR"/>
    <property type="match status" value="1"/>
</dbReference>
<dbReference type="InterPro" id="IPR036390">
    <property type="entry name" value="WH_DNA-bd_sf"/>
</dbReference>
<proteinExistence type="predicted"/>
<dbReference type="InterPro" id="IPR036388">
    <property type="entry name" value="WH-like_DNA-bd_sf"/>
</dbReference>
<name>A0ABQ6I3A8_9MICO</name>
<evidence type="ECO:0000259" key="5">
    <source>
        <dbReference type="PROSITE" id="PS50995"/>
    </source>
</evidence>
<dbReference type="SUPFAM" id="SSF46785">
    <property type="entry name" value="Winged helix' DNA-binding domain"/>
    <property type="match status" value="1"/>
</dbReference>
<dbReference type="Proteomes" id="UP001157091">
    <property type="component" value="Unassembled WGS sequence"/>
</dbReference>
<sequence>MTIEDVSGPATGRHDDDPGGPQDDAAAAVLSRIEYQVAQLMRRADRSVSRGSKRPGTGTMDRAAYLLLHHLVSEGAENVNVLADRLGLDASTVTRQVAVLEKAGHVRRTRDPHDGRAVLVEPTDEGVEALAENRTERRALYGEVLGSWTRLDRALLAELLGRLNSSLTDYRRRAED</sequence>
<evidence type="ECO:0000313" key="6">
    <source>
        <dbReference type="EMBL" id="GMA24952.1"/>
    </source>
</evidence>
<evidence type="ECO:0000256" key="4">
    <source>
        <dbReference type="SAM" id="MobiDB-lite"/>
    </source>
</evidence>
<keyword evidence="7" id="KW-1185">Reference proteome</keyword>
<dbReference type="EMBL" id="BSUK01000001">
    <property type="protein sequence ID" value="GMA24952.1"/>
    <property type="molecule type" value="Genomic_DNA"/>
</dbReference>
<keyword evidence="2" id="KW-0238">DNA-binding</keyword>
<dbReference type="PROSITE" id="PS50995">
    <property type="entry name" value="HTH_MARR_2"/>
    <property type="match status" value="1"/>
</dbReference>
<feature type="region of interest" description="Disordered" evidence="4">
    <location>
        <begin position="1"/>
        <end position="24"/>
    </location>
</feature>
<dbReference type="RefSeq" id="WP_284293636.1">
    <property type="nucleotide sequence ID" value="NZ_BSUK01000001.1"/>
</dbReference>
<evidence type="ECO:0000256" key="3">
    <source>
        <dbReference type="ARBA" id="ARBA00023163"/>
    </source>
</evidence>
<protein>
    <submittedName>
        <fullName evidence="6">MarR family transcriptional regulator</fullName>
    </submittedName>
</protein>